<protein>
    <submittedName>
        <fullName evidence="1">Uncharacterized protein</fullName>
    </submittedName>
</protein>
<feature type="non-terminal residue" evidence="1">
    <location>
        <position position="1"/>
    </location>
</feature>
<gene>
    <name evidence="1" type="ORF">METZ01_LOCUS209483</name>
</gene>
<sequence>VPTKYADKIVYRDDSKIAEDRLGLYKLYNQMDS</sequence>
<proteinExistence type="predicted"/>
<name>A0A382F1S4_9ZZZZ</name>
<dbReference type="AlphaFoldDB" id="A0A382F1S4"/>
<evidence type="ECO:0000313" key="1">
    <source>
        <dbReference type="EMBL" id="SVB56629.1"/>
    </source>
</evidence>
<dbReference type="EMBL" id="UINC01047397">
    <property type="protein sequence ID" value="SVB56629.1"/>
    <property type="molecule type" value="Genomic_DNA"/>
</dbReference>
<organism evidence="1">
    <name type="scientific">marine metagenome</name>
    <dbReference type="NCBI Taxonomy" id="408172"/>
    <lineage>
        <taxon>unclassified sequences</taxon>
        <taxon>metagenomes</taxon>
        <taxon>ecological metagenomes</taxon>
    </lineage>
</organism>
<accession>A0A382F1S4</accession>
<reference evidence="1" key="1">
    <citation type="submission" date="2018-05" db="EMBL/GenBank/DDBJ databases">
        <authorList>
            <person name="Lanie J.A."/>
            <person name="Ng W.-L."/>
            <person name="Kazmierczak K.M."/>
            <person name="Andrzejewski T.M."/>
            <person name="Davidsen T.M."/>
            <person name="Wayne K.J."/>
            <person name="Tettelin H."/>
            <person name="Glass J.I."/>
            <person name="Rusch D."/>
            <person name="Podicherti R."/>
            <person name="Tsui H.-C.T."/>
            <person name="Winkler M.E."/>
        </authorList>
    </citation>
    <scope>NUCLEOTIDE SEQUENCE</scope>
</reference>